<evidence type="ECO:0000256" key="1">
    <source>
        <dbReference type="SAM" id="MobiDB-lite"/>
    </source>
</evidence>
<dbReference type="STRING" id="696125.BARCL_0901"/>
<dbReference type="HOGENOM" id="CLU_3427201_0_0_5"/>
<dbReference type="KEGG" id="bcd:BARCL_0901"/>
<reference evidence="3" key="1">
    <citation type="submission" date="2009-11" db="EMBL/GenBank/DDBJ databases">
        <title>Genome sequencing of Bartonella species and comparative genomics.</title>
        <authorList>
            <person name="Engel P."/>
            <person name="Salzburger W."/>
            <person name="Marius L."/>
            <person name="Chao-Chin C."/>
            <person name="Soichi M."/>
            <person name="Christa L."/>
            <person name="Alexandra C."/>
            <person name="Aurelie L."/>
            <person name="Claudine M."/>
            <person name="Stephan S.C."/>
            <person name="Christoph D."/>
        </authorList>
    </citation>
    <scope>NUCLEOTIDE SEQUENCE [LARGE SCALE GENOMIC DNA]</scope>
    <source>
        <strain evidence="3">CIP 104772 / 73</strain>
    </source>
</reference>
<reference evidence="2 3" key="2">
    <citation type="journal article" date="2011" name="PLoS Genet.">
        <title>Parallel evolution of a type IV secretion system in radiating lineages of the host-restricted bacterial pathogen Bartonella.</title>
        <authorList>
            <person name="Engel P."/>
            <person name="Salzburger W."/>
            <person name="Liesch M."/>
            <person name="Chang C.C."/>
            <person name="Maruyama S."/>
            <person name="Lanz C."/>
            <person name="Calteau A."/>
            <person name="Lajus A."/>
            <person name="Medigue C."/>
            <person name="Schuster S.C."/>
            <person name="Dehio C."/>
        </authorList>
    </citation>
    <scope>NUCLEOTIDE SEQUENCE [LARGE SCALE GENOMIC DNA]</scope>
    <source>
        <strain evidence="3">CIP 104772 / 73</strain>
    </source>
</reference>
<dbReference type="EMBL" id="FN645454">
    <property type="protein sequence ID" value="CBI76582.1"/>
    <property type="molecule type" value="Genomic_DNA"/>
</dbReference>
<organism evidence="2 3">
    <name type="scientific">Bartonella clarridgeiae (strain CCUG 45776 / CIP 104772 / 73)</name>
    <dbReference type="NCBI Taxonomy" id="696125"/>
    <lineage>
        <taxon>Bacteria</taxon>
        <taxon>Pseudomonadati</taxon>
        <taxon>Pseudomonadota</taxon>
        <taxon>Alphaproteobacteria</taxon>
        <taxon>Hyphomicrobiales</taxon>
        <taxon>Bartonellaceae</taxon>
        <taxon>Bartonella</taxon>
    </lineage>
</organism>
<evidence type="ECO:0000313" key="3">
    <source>
        <dbReference type="Proteomes" id="UP000009101"/>
    </source>
</evidence>
<name>E6YI94_BARC7</name>
<keyword evidence="3" id="KW-1185">Reference proteome</keyword>
<evidence type="ECO:0000313" key="2">
    <source>
        <dbReference type="EMBL" id="CBI76582.1"/>
    </source>
</evidence>
<sequence>MAGAAGLEPATCGFGDRRSTN</sequence>
<dbReference type="AlphaFoldDB" id="E6YI94"/>
<accession>E6YI94</accession>
<dbReference type="Proteomes" id="UP000009101">
    <property type="component" value="Chromosome"/>
</dbReference>
<feature type="region of interest" description="Disordered" evidence="1">
    <location>
        <begin position="1"/>
        <end position="21"/>
    </location>
</feature>
<gene>
    <name evidence="2" type="ordered locus">BARCL_0901</name>
</gene>
<protein>
    <submittedName>
        <fullName evidence="2">Uncharacterized protein</fullName>
    </submittedName>
</protein>
<proteinExistence type="predicted"/>